<proteinExistence type="predicted"/>
<dbReference type="EMBL" id="CAFBNL010000062">
    <property type="protein sequence ID" value="CAB4956846.1"/>
    <property type="molecule type" value="Genomic_DNA"/>
</dbReference>
<keyword evidence="1" id="KW-0812">Transmembrane</keyword>
<name>A0A6J7KLW4_9ZZZZ</name>
<keyword evidence="1" id="KW-0472">Membrane</keyword>
<gene>
    <name evidence="2" type="ORF">UFOPK3789_01040</name>
</gene>
<evidence type="ECO:0000313" key="2">
    <source>
        <dbReference type="EMBL" id="CAB4956846.1"/>
    </source>
</evidence>
<accession>A0A6J7KLW4</accession>
<sequence>MADSPKHRGRFSPRFWVMMAGIAAVAFIFIAQAIFGPLGHTDSLVCFSVTGAGIAIALLLARRKK</sequence>
<organism evidence="2">
    <name type="scientific">freshwater metagenome</name>
    <dbReference type="NCBI Taxonomy" id="449393"/>
    <lineage>
        <taxon>unclassified sequences</taxon>
        <taxon>metagenomes</taxon>
        <taxon>ecological metagenomes</taxon>
    </lineage>
</organism>
<evidence type="ECO:0000256" key="1">
    <source>
        <dbReference type="SAM" id="Phobius"/>
    </source>
</evidence>
<reference evidence="2" key="1">
    <citation type="submission" date="2020-05" db="EMBL/GenBank/DDBJ databases">
        <authorList>
            <person name="Chiriac C."/>
            <person name="Salcher M."/>
            <person name="Ghai R."/>
            <person name="Kavagutti S V."/>
        </authorList>
    </citation>
    <scope>NUCLEOTIDE SEQUENCE</scope>
</reference>
<protein>
    <submittedName>
        <fullName evidence="2">Unannotated protein</fullName>
    </submittedName>
</protein>
<feature type="transmembrane region" description="Helical" evidence="1">
    <location>
        <begin position="41"/>
        <end position="61"/>
    </location>
</feature>
<dbReference type="AlphaFoldDB" id="A0A6J7KLW4"/>
<keyword evidence="1" id="KW-1133">Transmembrane helix</keyword>
<feature type="transmembrane region" description="Helical" evidence="1">
    <location>
        <begin position="15"/>
        <end position="35"/>
    </location>
</feature>